<dbReference type="Pfam" id="PF04016">
    <property type="entry name" value="DUF364"/>
    <property type="match status" value="1"/>
</dbReference>
<dbReference type="EMBL" id="QREL01000001">
    <property type="protein sequence ID" value="REE28432.1"/>
    <property type="molecule type" value="Genomic_DNA"/>
</dbReference>
<name>A0A371ND84_9EURY</name>
<sequence>MIHEFIRDKMNYLIHSSAMESTYVEISVKNPLLDTSTIKDYPLVEGREVMLRATLEDGTVGECFTATPTHFRGTLGELLVKGKQSCLIATFNALMRKKGFIDRTVHCTGNAPERCAELLSDYLELLGYDRVALLGFQPAFVRKLHETFGDRLQVTDLNPGNKGKKYGVDVFDAKKSNKKIIHNSDVLVVTGSTVANGTFEDIMAMASDKRVIFYGTTIAGLAALMGVERFCPLSE</sequence>
<reference evidence="2 3" key="1">
    <citation type="submission" date="2018-07" db="EMBL/GenBank/DDBJ databases">
        <title>Genomic Encyclopedia of Type Strains, Phase IV (KMG-IV): sequencing the most valuable type-strain genomes for metagenomic binning, comparative biology and taxonomic classification.</title>
        <authorList>
            <person name="Goeker M."/>
        </authorList>
    </citation>
    <scope>NUCLEOTIDE SEQUENCE [LARGE SCALE GENOMIC DNA]</scope>
    <source>
        <strain evidence="2 3">DSM 7466</strain>
    </source>
</reference>
<dbReference type="Proteomes" id="UP000256864">
    <property type="component" value="Unassembled WGS sequence"/>
</dbReference>
<evidence type="ECO:0000313" key="3">
    <source>
        <dbReference type="Proteomes" id="UP000256864"/>
    </source>
</evidence>
<dbReference type="SUPFAM" id="SSF159713">
    <property type="entry name" value="Dhaf3308-like"/>
    <property type="match status" value="1"/>
</dbReference>
<keyword evidence="3" id="KW-1185">Reference proteome</keyword>
<dbReference type="InterPro" id="IPR007161">
    <property type="entry name" value="DUF364"/>
</dbReference>
<proteinExistence type="predicted"/>
<evidence type="ECO:0000259" key="1">
    <source>
        <dbReference type="Pfam" id="PF04016"/>
    </source>
</evidence>
<protein>
    <submittedName>
        <fullName evidence="2">Putative heavy-metal chelation protein</fullName>
    </submittedName>
</protein>
<comment type="caution">
    <text evidence="2">The sequence shown here is derived from an EMBL/GenBank/DDBJ whole genome shotgun (WGS) entry which is preliminary data.</text>
</comment>
<organism evidence="2 3">
    <name type="scientific">Methanothermobacter defluvii</name>
    <dbReference type="NCBI Taxonomy" id="49339"/>
    <lineage>
        <taxon>Archaea</taxon>
        <taxon>Methanobacteriati</taxon>
        <taxon>Methanobacteriota</taxon>
        <taxon>Methanomada group</taxon>
        <taxon>Methanobacteria</taxon>
        <taxon>Methanobacteriales</taxon>
        <taxon>Methanobacteriaceae</taxon>
        <taxon>Methanothermobacter</taxon>
    </lineage>
</organism>
<feature type="domain" description="Putative heavy-metal chelation" evidence="1">
    <location>
        <begin position="121"/>
        <end position="218"/>
    </location>
</feature>
<dbReference type="AlphaFoldDB" id="A0A371ND84"/>
<dbReference type="Gene3D" id="3.40.50.11590">
    <property type="match status" value="1"/>
</dbReference>
<evidence type="ECO:0000313" key="2">
    <source>
        <dbReference type="EMBL" id="REE28432.1"/>
    </source>
</evidence>
<accession>A0A371ND84</accession>
<gene>
    <name evidence="2" type="ORF">C7452_0443</name>
</gene>